<comment type="similarity">
    <text evidence="1 2">Belongs to the ArsC family.</text>
</comment>
<dbReference type="SUPFAM" id="SSF52833">
    <property type="entry name" value="Thioredoxin-like"/>
    <property type="match status" value="1"/>
</dbReference>
<dbReference type="PROSITE" id="PS51353">
    <property type="entry name" value="ARSC"/>
    <property type="match status" value="1"/>
</dbReference>
<dbReference type="RefSeq" id="WP_112783335.1">
    <property type="nucleotide sequence ID" value="NZ_CP030041.1"/>
</dbReference>
<evidence type="ECO:0000313" key="4">
    <source>
        <dbReference type="Proteomes" id="UP000248688"/>
    </source>
</evidence>
<dbReference type="AlphaFoldDB" id="A0A2Z4IHH5"/>
<dbReference type="KEGG" id="est:DN752_07280"/>
<dbReference type="Pfam" id="PF03960">
    <property type="entry name" value="ArsC"/>
    <property type="match status" value="1"/>
</dbReference>
<proteinExistence type="inferred from homology"/>
<dbReference type="NCBIfam" id="TIGR01617">
    <property type="entry name" value="arsC_related"/>
    <property type="match status" value="1"/>
</dbReference>
<dbReference type="EMBL" id="CP030041">
    <property type="protein sequence ID" value="AWW29938.1"/>
    <property type="molecule type" value="Genomic_DNA"/>
</dbReference>
<evidence type="ECO:0000256" key="2">
    <source>
        <dbReference type="PROSITE-ProRule" id="PRU01282"/>
    </source>
</evidence>
<dbReference type="OrthoDB" id="9794155at2"/>
<evidence type="ECO:0000256" key="1">
    <source>
        <dbReference type="ARBA" id="ARBA00007198"/>
    </source>
</evidence>
<gene>
    <name evidence="3" type="ORF">DN752_07280</name>
</gene>
<dbReference type="InterPro" id="IPR006504">
    <property type="entry name" value="Tscrpt_reg_Spx/MgsR"/>
</dbReference>
<dbReference type="PANTHER" id="PTHR30041:SF8">
    <property type="entry name" value="PROTEIN YFFB"/>
    <property type="match status" value="1"/>
</dbReference>
<dbReference type="InterPro" id="IPR036249">
    <property type="entry name" value="Thioredoxin-like_sf"/>
</dbReference>
<accession>A0A2Z4IHH5</accession>
<protein>
    <submittedName>
        <fullName evidence="3">Arsenate reductase</fullName>
    </submittedName>
</protein>
<dbReference type="Gene3D" id="3.40.30.10">
    <property type="entry name" value="Glutaredoxin"/>
    <property type="match status" value="1"/>
</dbReference>
<name>A0A2Z4IHH5_9BACT</name>
<sequence>MGTTLSVYGIKNCDTMKKTFNLLEEEGIAYHFVDYKKTPPTQSLLESFLEKVPLDKLVNKRGTTYRKLSDDEKIKMDEEATALPILVENSSMIKRPVMVYPDGEVVLGFQKEIILDKK</sequence>
<organism evidence="3 4">
    <name type="scientific">Echinicola strongylocentroti</name>
    <dbReference type="NCBI Taxonomy" id="1795355"/>
    <lineage>
        <taxon>Bacteria</taxon>
        <taxon>Pseudomonadati</taxon>
        <taxon>Bacteroidota</taxon>
        <taxon>Cytophagia</taxon>
        <taxon>Cytophagales</taxon>
        <taxon>Cyclobacteriaceae</taxon>
        <taxon>Echinicola</taxon>
    </lineage>
</organism>
<dbReference type="PANTHER" id="PTHR30041">
    <property type="entry name" value="ARSENATE REDUCTASE"/>
    <property type="match status" value="1"/>
</dbReference>
<reference evidence="3 4" key="1">
    <citation type="submission" date="2018-06" db="EMBL/GenBank/DDBJ databases">
        <title>Echinicola strongylocentroti sp. nov., isolated from a sea urchin Strongylocentrotus intermedius.</title>
        <authorList>
            <person name="Bae S.S."/>
        </authorList>
    </citation>
    <scope>NUCLEOTIDE SEQUENCE [LARGE SCALE GENOMIC DNA]</scope>
    <source>
        <strain evidence="3 4">MEBiC08714</strain>
    </source>
</reference>
<evidence type="ECO:0000313" key="3">
    <source>
        <dbReference type="EMBL" id="AWW29938.1"/>
    </source>
</evidence>
<dbReference type="Proteomes" id="UP000248688">
    <property type="component" value="Chromosome"/>
</dbReference>
<keyword evidence="4" id="KW-1185">Reference proteome</keyword>
<dbReference type="InterPro" id="IPR006660">
    <property type="entry name" value="Arsenate_reductase-like"/>
</dbReference>